<proteinExistence type="predicted"/>
<feature type="transmembrane region" description="Helical" evidence="4">
    <location>
        <begin position="45"/>
        <end position="68"/>
    </location>
</feature>
<evidence type="ECO:0000256" key="1">
    <source>
        <dbReference type="ARBA" id="ARBA00022692"/>
    </source>
</evidence>
<feature type="transmembrane region" description="Helical" evidence="4">
    <location>
        <begin position="12"/>
        <end position="33"/>
    </location>
</feature>
<feature type="transmembrane region" description="Helical" evidence="4">
    <location>
        <begin position="103"/>
        <end position="128"/>
    </location>
</feature>
<keyword evidence="3 4" id="KW-0472">Membrane</keyword>
<dbReference type="InterPro" id="IPR036259">
    <property type="entry name" value="MFS_trans_sf"/>
</dbReference>
<keyword evidence="2 4" id="KW-1133">Transmembrane helix</keyword>
<evidence type="ECO:0000256" key="2">
    <source>
        <dbReference type="ARBA" id="ARBA00022989"/>
    </source>
</evidence>
<dbReference type="EMBL" id="CP115541">
    <property type="protein sequence ID" value="WNH52063.1"/>
    <property type="molecule type" value="Genomic_DNA"/>
</dbReference>
<dbReference type="SUPFAM" id="SSF103473">
    <property type="entry name" value="MFS general substrate transporter"/>
    <property type="match status" value="1"/>
</dbReference>
<feature type="transmembrane region" description="Helical" evidence="4">
    <location>
        <begin position="378"/>
        <end position="398"/>
    </location>
</feature>
<accession>A0ABY9YME3</accession>
<feature type="transmembrane region" description="Helical" evidence="4">
    <location>
        <begin position="170"/>
        <end position="191"/>
    </location>
</feature>
<evidence type="ECO:0000313" key="6">
    <source>
        <dbReference type="EMBL" id="WNH52063.1"/>
    </source>
</evidence>
<evidence type="ECO:0000313" key="7">
    <source>
        <dbReference type="Proteomes" id="UP001302072"/>
    </source>
</evidence>
<keyword evidence="7" id="KW-1185">Reference proteome</keyword>
<reference evidence="6 7" key="1">
    <citation type="submission" date="2022-12" db="EMBL/GenBank/DDBJ databases">
        <title>Two new species, Stenotrophomonas aracearum and Stenotrophomonas oahuensis, isolated from Anthurium (Araceae family) in Hawaii.</title>
        <authorList>
            <person name="Chunag S.C."/>
            <person name="Dobhal S."/>
            <person name="Alvarez A."/>
            <person name="Arif M."/>
        </authorList>
    </citation>
    <scope>NUCLEOTIDE SEQUENCE [LARGE SCALE GENOMIC DNA]</scope>
    <source>
        <strain evidence="6 7">A5586</strain>
    </source>
</reference>
<evidence type="ECO:0000256" key="4">
    <source>
        <dbReference type="SAM" id="Phobius"/>
    </source>
</evidence>
<keyword evidence="1 4" id="KW-0812">Transmembrane</keyword>
<dbReference type="InterPro" id="IPR020846">
    <property type="entry name" value="MFS_dom"/>
</dbReference>
<dbReference type="RefSeq" id="WP_311191271.1">
    <property type="nucleotide sequence ID" value="NZ_CP115541.1"/>
</dbReference>
<feature type="transmembrane region" description="Helical" evidence="4">
    <location>
        <begin position="140"/>
        <end position="158"/>
    </location>
</feature>
<dbReference type="Proteomes" id="UP001302072">
    <property type="component" value="Chromosome"/>
</dbReference>
<evidence type="ECO:0000256" key="3">
    <source>
        <dbReference type="ARBA" id="ARBA00023136"/>
    </source>
</evidence>
<dbReference type="Gene3D" id="1.20.1250.20">
    <property type="entry name" value="MFS general substrate transporter like domains"/>
    <property type="match status" value="1"/>
</dbReference>
<protein>
    <submittedName>
        <fullName evidence="6">MFS transporter</fullName>
    </submittedName>
</protein>
<sequence length="430" mass="43824">MQSPSTQPQKLTRLIVALGVGQIIAWASSYYLLAVLAHPMSKSTGWSLGLLVGGLSAGLVTAGLLAPLAGRAIDRRGGRTVLAVSSVVFAMGLAMLATSHSPAAYYLGWVVLGVAMSAGLYDAAFSTLGQLLGSNAKRSIAGLTLVAGFASTLGWPALTYLDETVGWRGALWVAAALNLLVALPIHLLAIAKHRPRTGVSSHPSAAAAASTRSAATVLAAVPPAHWLVLIGLLLTCQAAIMATLSVHLIALLGAIGLAPSVALLAGMVIGPAQVIARLLEMYFGQGVHPTWSARIGIAATLAALLLLLIGDPWVAIIAFVIYGAGNGILTVARGTLPLALIGSADYGRTMGQLARPMLLAQAAAPPLAAIALDRTGPVWLICLLALLATVSLAGSCWLPAKMRGMIGAAQAGLAPASTAARTSNDKRQPD</sequence>
<dbReference type="Pfam" id="PF07690">
    <property type="entry name" value="MFS_1"/>
    <property type="match status" value="1"/>
</dbReference>
<feature type="transmembrane region" description="Helical" evidence="4">
    <location>
        <begin position="291"/>
        <end position="310"/>
    </location>
</feature>
<evidence type="ECO:0000259" key="5">
    <source>
        <dbReference type="PROSITE" id="PS50850"/>
    </source>
</evidence>
<feature type="transmembrane region" description="Helical" evidence="4">
    <location>
        <begin position="316"/>
        <end position="341"/>
    </location>
</feature>
<gene>
    <name evidence="6" type="ORF">PDM29_17230</name>
</gene>
<feature type="transmembrane region" description="Helical" evidence="4">
    <location>
        <begin position="80"/>
        <end position="97"/>
    </location>
</feature>
<name>A0ABY9YME3_9GAMM</name>
<organism evidence="6 7">
    <name type="scientific">Stenotrophomonas oahuensis</name>
    <dbReference type="NCBI Taxonomy" id="3003271"/>
    <lineage>
        <taxon>Bacteria</taxon>
        <taxon>Pseudomonadati</taxon>
        <taxon>Pseudomonadota</taxon>
        <taxon>Gammaproteobacteria</taxon>
        <taxon>Lysobacterales</taxon>
        <taxon>Lysobacteraceae</taxon>
        <taxon>Stenotrophomonas</taxon>
    </lineage>
</organism>
<feature type="domain" description="Major facilitator superfamily (MFS) profile" evidence="5">
    <location>
        <begin position="14"/>
        <end position="403"/>
    </location>
</feature>
<dbReference type="PROSITE" id="PS50850">
    <property type="entry name" value="MFS"/>
    <property type="match status" value="1"/>
</dbReference>
<dbReference type="InterPro" id="IPR011701">
    <property type="entry name" value="MFS"/>
</dbReference>